<protein>
    <recommendedName>
        <fullName evidence="1">F-box domain-containing protein</fullName>
    </recommendedName>
</protein>
<dbReference type="EMBL" id="JBJQOH010000003">
    <property type="protein sequence ID" value="KAL3694384.1"/>
    <property type="molecule type" value="Genomic_DNA"/>
</dbReference>
<evidence type="ECO:0000313" key="3">
    <source>
        <dbReference type="Proteomes" id="UP001633002"/>
    </source>
</evidence>
<dbReference type="PANTHER" id="PTHR31672:SF2">
    <property type="entry name" value="F-BOX DOMAIN-CONTAINING PROTEIN"/>
    <property type="match status" value="1"/>
</dbReference>
<gene>
    <name evidence="2" type="ORF">R1sor_008035</name>
</gene>
<proteinExistence type="predicted"/>
<dbReference type="SUPFAM" id="SSF81383">
    <property type="entry name" value="F-box domain"/>
    <property type="match status" value="1"/>
</dbReference>
<organism evidence="2 3">
    <name type="scientific">Riccia sorocarpa</name>
    <dbReference type="NCBI Taxonomy" id="122646"/>
    <lineage>
        <taxon>Eukaryota</taxon>
        <taxon>Viridiplantae</taxon>
        <taxon>Streptophyta</taxon>
        <taxon>Embryophyta</taxon>
        <taxon>Marchantiophyta</taxon>
        <taxon>Marchantiopsida</taxon>
        <taxon>Marchantiidae</taxon>
        <taxon>Marchantiales</taxon>
        <taxon>Ricciaceae</taxon>
        <taxon>Riccia</taxon>
    </lineage>
</organism>
<keyword evidence="3" id="KW-1185">Reference proteome</keyword>
<reference evidence="2 3" key="1">
    <citation type="submission" date="2024-09" db="EMBL/GenBank/DDBJ databases">
        <title>Chromosome-scale assembly of Riccia sorocarpa.</title>
        <authorList>
            <person name="Paukszto L."/>
        </authorList>
    </citation>
    <scope>NUCLEOTIDE SEQUENCE [LARGE SCALE GENOMIC DNA]</scope>
    <source>
        <strain evidence="2">LP-2024</strain>
        <tissue evidence="2">Aerial parts of the thallus</tissue>
    </source>
</reference>
<dbReference type="SUPFAM" id="SSF50965">
    <property type="entry name" value="Galactose oxidase, central domain"/>
    <property type="match status" value="1"/>
</dbReference>
<sequence length="443" mass="50176">MTAFKNSSNYCTFDPPKNWEEQKRSTWDTLSEDIQLIVLRKLPIFSQIRAKGVSKRWNQLVTSNLLFPSVNFRRSRSATRTVPVYFNHGQLIVFDHRKNGWQEQYLDYLKFPTHSLSLLASAGGLICLKTSTSGELIICNPITMRTKYLTLPEGFLHHAITDPLPDLLKPVVTLEGGKEAIEAFQRSFGKEVIVGLVTERHKQWYKLVIAGIYSTASMERTTLVYDSFTDRWTRGAPVPEGARFWESGKTLAVDGSLYCISFTAGLPSGACNLERPWSILRYCSDKDKWTEIRLGSFGRRPSVLPQLVEQRGRVYVVERDGQTANEISLSELNGGELSKYIYPLPCGLFPPKAGKRCPMIMQDWCVGQGDALYVAARHWKNDGFPRGLVVLACNAVDDVWTQLPTMADDTRLRDHFSATLHVIVIIITIQMLQSKMMRSVVDQ</sequence>
<dbReference type="PANTHER" id="PTHR31672">
    <property type="entry name" value="BNACNNG10540D PROTEIN"/>
    <property type="match status" value="1"/>
</dbReference>
<dbReference type="InterPro" id="IPR001810">
    <property type="entry name" value="F-box_dom"/>
</dbReference>
<dbReference type="InterPro" id="IPR011043">
    <property type="entry name" value="Gal_Oxase/kelch_b-propeller"/>
</dbReference>
<evidence type="ECO:0000259" key="1">
    <source>
        <dbReference type="Pfam" id="PF00646"/>
    </source>
</evidence>
<dbReference type="InterPro" id="IPR036047">
    <property type="entry name" value="F-box-like_dom_sf"/>
</dbReference>
<accession>A0ABD3HYH7</accession>
<name>A0ABD3HYH7_9MARC</name>
<comment type="caution">
    <text evidence="2">The sequence shown here is derived from an EMBL/GenBank/DDBJ whole genome shotgun (WGS) entry which is preliminary data.</text>
</comment>
<dbReference type="Gene3D" id="1.20.1280.50">
    <property type="match status" value="1"/>
</dbReference>
<dbReference type="Proteomes" id="UP001633002">
    <property type="component" value="Unassembled WGS sequence"/>
</dbReference>
<dbReference type="InterPro" id="IPR015915">
    <property type="entry name" value="Kelch-typ_b-propeller"/>
</dbReference>
<evidence type="ECO:0000313" key="2">
    <source>
        <dbReference type="EMBL" id="KAL3694384.1"/>
    </source>
</evidence>
<feature type="domain" description="F-box" evidence="1">
    <location>
        <begin position="27"/>
        <end position="66"/>
    </location>
</feature>
<dbReference type="Gene3D" id="2.120.10.80">
    <property type="entry name" value="Kelch-type beta propeller"/>
    <property type="match status" value="1"/>
</dbReference>
<dbReference type="Pfam" id="PF00646">
    <property type="entry name" value="F-box"/>
    <property type="match status" value="1"/>
</dbReference>
<dbReference type="AlphaFoldDB" id="A0ABD3HYH7"/>
<dbReference type="InterPro" id="IPR050796">
    <property type="entry name" value="SCF_F-box_component"/>
</dbReference>